<dbReference type="Pfam" id="PF13520">
    <property type="entry name" value="AA_permease_2"/>
    <property type="match status" value="1"/>
</dbReference>
<comment type="caution">
    <text evidence="7">The sequence shown here is derived from an EMBL/GenBank/DDBJ whole genome shotgun (WGS) entry which is preliminary data.</text>
</comment>
<accession>A0A364LL80</accession>
<feature type="transmembrane region" description="Helical" evidence="6">
    <location>
        <begin position="29"/>
        <end position="51"/>
    </location>
</feature>
<evidence type="ECO:0000256" key="4">
    <source>
        <dbReference type="ARBA" id="ARBA00022989"/>
    </source>
</evidence>
<name>A0A364LL80_9GAMM</name>
<feature type="transmembrane region" description="Helical" evidence="6">
    <location>
        <begin position="178"/>
        <end position="197"/>
    </location>
</feature>
<evidence type="ECO:0000256" key="6">
    <source>
        <dbReference type="SAM" id="Phobius"/>
    </source>
</evidence>
<dbReference type="Gene3D" id="1.20.1740.10">
    <property type="entry name" value="Amino acid/polyamine transporter I"/>
    <property type="match status" value="1"/>
</dbReference>
<feature type="transmembrane region" description="Helical" evidence="6">
    <location>
        <begin position="406"/>
        <end position="424"/>
    </location>
</feature>
<feature type="transmembrane region" description="Helical" evidence="6">
    <location>
        <begin position="296"/>
        <end position="325"/>
    </location>
</feature>
<keyword evidence="3 6" id="KW-0812">Transmembrane</keyword>
<feature type="transmembrane region" description="Helical" evidence="6">
    <location>
        <begin position="217"/>
        <end position="238"/>
    </location>
</feature>
<feature type="transmembrane region" description="Helical" evidence="6">
    <location>
        <begin position="430"/>
        <end position="450"/>
    </location>
</feature>
<dbReference type="RefSeq" id="WP_112218847.1">
    <property type="nucleotide sequence ID" value="NZ_MVJN01000003.1"/>
</dbReference>
<comment type="subcellular location">
    <subcellularLocation>
        <location evidence="1">Membrane</location>
        <topology evidence="1">Multi-pass membrane protein</topology>
    </subcellularLocation>
</comment>
<keyword evidence="4 6" id="KW-1133">Transmembrane helix</keyword>
<reference evidence="7 8" key="1">
    <citation type="submission" date="2017-02" db="EMBL/GenBank/DDBJ databases">
        <title>Legionella quilivanii strain from human: case report and whole genome sequencing analysis.</title>
        <authorList>
            <person name="Lalancette C."/>
            <person name="Leduc J.-M."/>
            <person name="Levesque S."/>
            <person name="Fournier E."/>
            <person name="Saoud J."/>
            <person name="Faucher S.P."/>
            <person name="Bernard K."/>
            <person name="Martineau C."/>
            <person name="Longtin J."/>
        </authorList>
    </citation>
    <scope>NUCLEOTIDE SEQUENCE [LARGE SCALE GENOMIC DNA]</scope>
    <source>
        <strain evidence="7 8">ID143958</strain>
    </source>
</reference>
<evidence type="ECO:0000313" key="7">
    <source>
        <dbReference type="EMBL" id="RAP37493.1"/>
    </source>
</evidence>
<dbReference type="GO" id="GO:0015171">
    <property type="term" value="F:amino acid transmembrane transporter activity"/>
    <property type="evidence" value="ECO:0007669"/>
    <property type="project" value="TreeGrafter"/>
</dbReference>
<dbReference type="PIRSF" id="PIRSF006060">
    <property type="entry name" value="AA_transporter"/>
    <property type="match status" value="1"/>
</dbReference>
<feature type="transmembrane region" description="Helical" evidence="6">
    <location>
        <begin position="346"/>
        <end position="367"/>
    </location>
</feature>
<feature type="transmembrane region" description="Helical" evidence="6">
    <location>
        <begin position="373"/>
        <end position="394"/>
    </location>
</feature>
<dbReference type="EMBL" id="MVJN01000003">
    <property type="protein sequence ID" value="RAP37493.1"/>
    <property type="molecule type" value="Genomic_DNA"/>
</dbReference>
<gene>
    <name evidence="7" type="ORF">B1207_04780</name>
</gene>
<sequence>MDLFRKKAVNSELEDESSRLARCLSALDLVFLGVGAIIGAGIFVLTGIVAATHAGPGIVFSYILAGLACAFSAYSYAELAAAVGGCGSAYGYAYTGFGELMAWIVGWDLILEYAISVPAVSVGWSGYFNDLLKAMHIMVPADLLHAPQSGGVFNVLSMSIILFLMLLLSIGIKSSTRVNNLMVFVKLIVLCLFIIIASSNVNPANWTPFLPFGWEGVVQGGALIFFAYIGFDAVSTAAEEAMNPQRDLPVGILGSLILCTLFYIIVSGLLTGIVPYPDLNVSSPVTHAMLLLGYRAAAGFIGIGAVAGLTTVMLVLFYGLTRIILAMSRDGLLPRFFAKTSPKTKAPLRIIIICGVLMSLIAALLPINELAELVNIGTLFAFITVCIGVIVMRYTHPDLPRPFRTPFMPVVPILGVISCLYLIINLPTLSLLRFVIWMAIGLVIYFSYSYRHSALNGVRLGKGTEKTGN</sequence>
<dbReference type="Proteomes" id="UP000249458">
    <property type="component" value="Unassembled WGS sequence"/>
</dbReference>
<dbReference type="InterPro" id="IPR002293">
    <property type="entry name" value="AA/rel_permease1"/>
</dbReference>
<evidence type="ECO:0000256" key="1">
    <source>
        <dbReference type="ARBA" id="ARBA00004141"/>
    </source>
</evidence>
<proteinExistence type="predicted"/>
<keyword evidence="5 6" id="KW-0472">Membrane</keyword>
<evidence type="ECO:0000256" key="2">
    <source>
        <dbReference type="ARBA" id="ARBA00022448"/>
    </source>
</evidence>
<feature type="transmembrane region" description="Helical" evidence="6">
    <location>
        <begin position="89"/>
        <end position="110"/>
    </location>
</feature>
<feature type="transmembrane region" description="Helical" evidence="6">
    <location>
        <begin position="57"/>
        <end position="77"/>
    </location>
</feature>
<keyword evidence="2" id="KW-0813">Transport</keyword>
<evidence type="ECO:0000313" key="8">
    <source>
        <dbReference type="Proteomes" id="UP000249458"/>
    </source>
</evidence>
<protein>
    <submittedName>
        <fullName evidence="7">Amino acid permease</fullName>
    </submittedName>
</protein>
<evidence type="ECO:0000256" key="5">
    <source>
        <dbReference type="ARBA" id="ARBA00023136"/>
    </source>
</evidence>
<dbReference type="GO" id="GO:0016020">
    <property type="term" value="C:membrane"/>
    <property type="evidence" value="ECO:0007669"/>
    <property type="project" value="UniProtKB-SubCell"/>
</dbReference>
<feature type="transmembrane region" description="Helical" evidence="6">
    <location>
        <begin position="152"/>
        <end position="171"/>
    </location>
</feature>
<dbReference type="AlphaFoldDB" id="A0A364LL80"/>
<dbReference type="PANTHER" id="PTHR43243">
    <property type="entry name" value="INNER MEMBRANE TRANSPORTER YGJI-RELATED"/>
    <property type="match status" value="1"/>
</dbReference>
<organism evidence="7 8">
    <name type="scientific">Legionella quinlivanii</name>
    <dbReference type="NCBI Taxonomy" id="45073"/>
    <lineage>
        <taxon>Bacteria</taxon>
        <taxon>Pseudomonadati</taxon>
        <taxon>Pseudomonadota</taxon>
        <taxon>Gammaproteobacteria</taxon>
        <taxon>Legionellales</taxon>
        <taxon>Legionellaceae</taxon>
        <taxon>Legionella</taxon>
    </lineage>
</organism>
<evidence type="ECO:0000256" key="3">
    <source>
        <dbReference type="ARBA" id="ARBA00022692"/>
    </source>
</evidence>
<dbReference type="PANTHER" id="PTHR43243:SF4">
    <property type="entry name" value="CATIONIC AMINO ACID TRANSPORTER 4"/>
    <property type="match status" value="1"/>
</dbReference>
<feature type="transmembrane region" description="Helical" evidence="6">
    <location>
        <begin position="250"/>
        <end position="276"/>
    </location>
</feature>